<accession>D3B780</accession>
<comment type="caution">
    <text evidence="1">The sequence shown here is derived from an EMBL/GenBank/DDBJ whole genome shotgun (WGS) entry which is preliminary data.</text>
</comment>
<dbReference type="AlphaFoldDB" id="D3B780"/>
<name>D3B780_HETP5</name>
<dbReference type="InParanoid" id="D3B780"/>
<dbReference type="RefSeq" id="XP_020434740.1">
    <property type="nucleotide sequence ID" value="XM_020575220.1"/>
</dbReference>
<gene>
    <name evidence="1" type="ORF">PPL_04315</name>
</gene>
<organism evidence="1 2">
    <name type="scientific">Heterostelium pallidum (strain ATCC 26659 / Pp 5 / PN500)</name>
    <name type="common">Cellular slime mold</name>
    <name type="synonym">Polysphondylium pallidum</name>
    <dbReference type="NCBI Taxonomy" id="670386"/>
    <lineage>
        <taxon>Eukaryota</taxon>
        <taxon>Amoebozoa</taxon>
        <taxon>Evosea</taxon>
        <taxon>Eumycetozoa</taxon>
        <taxon>Dictyostelia</taxon>
        <taxon>Acytosteliales</taxon>
        <taxon>Acytosteliaceae</taxon>
        <taxon>Heterostelium</taxon>
    </lineage>
</organism>
<evidence type="ECO:0000313" key="2">
    <source>
        <dbReference type="Proteomes" id="UP000001396"/>
    </source>
</evidence>
<protein>
    <submittedName>
        <fullName evidence="1">Uncharacterized protein</fullName>
    </submittedName>
</protein>
<keyword evidence="2" id="KW-1185">Reference proteome</keyword>
<dbReference type="EMBL" id="ADBJ01000018">
    <property type="protein sequence ID" value="EFA82623.1"/>
    <property type="molecule type" value="Genomic_DNA"/>
</dbReference>
<evidence type="ECO:0000313" key="1">
    <source>
        <dbReference type="EMBL" id="EFA82623.1"/>
    </source>
</evidence>
<sequence length="387" mass="45747">MNYVYFLFYSLFISRIRYICQLNMSDVNNNNNNTSVIFNVLKNKYYFKLFAGQFKYFRGEVRQSFWRYKYVHWNDLKSLVSAKQFELLRYRLKIGDHIHIEQDALPLLCKSAVDYYLFRSIYDRYQEYFVEPSLLIDAVSVGNMEIVKLLAAQTYPVMLMRTRGYLKKSKTYDYEKYSSASVLSVAWDNGHYELYFYLLKNCFDEDIRPFKVSRIYEGDKQIERLAHRDPRKLLEVGKLSNDPTYKKAILQYLKSNPHIAIQINDAKLNELLSLKPLYSAEQYDMAVRIALEMSYSNVHSRFDFVQQCHKYKVELLHSVDTATNMLKVLNYPAEVVEKELELFEQYRALLIMTEIVDAAKLTVLNRSGFTSLVKSNRIALIEKSNVV</sequence>
<proteinExistence type="predicted"/>
<dbReference type="Proteomes" id="UP000001396">
    <property type="component" value="Unassembled WGS sequence"/>
</dbReference>
<dbReference type="GeneID" id="31359802"/>
<reference evidence="1 2" key="1">
    <citation type="journal article" date="2011" name="Genome Res.">
        <title>Phylogeny-wide analysis of social amoeba genomes highlights ancient origins for complex intercellular communication.</title>
        <authorList>
            <person name="Heidel A.J."/>
            <person name="Lawal H.M."/>
            <person name="Felder M."/>
            <person name="Schilde C."/>
            <person name="Helps N.R."/>
            <person name="Tunggal B."/>
            <person name="Rivero F."/>
            <person name="John U."/>
            <person name="Schleicher M."/>
            <person name="Eichinger L."/>
            <person name="Platzer M."/>
            <person name="Noegel A.A."/>
            <person name="Schaap P."/>
            <person name="Gloeckner G."/>
        </authorList>
    </citation>
    <scope>NUCLEOTIDE SEQUENCE [LARGE SCALE GENOMIC DNA]</scope>
    <source>
        <strain evidence="2">ATCC 26659 / Pp 5 / PN500</strain>
    </source>
</reference>